<dbReference type="InterPro" id="IPR011009">
    <property type="entry name" value="Kinase-like_dom_sf"/>
</dbReference>
<dbReference type="EMBL" id="GL988047">
    <property type="protein sequence ID" value="EGS17632.1"/>
    <property type="molecule type" value="Genomic_DNA"/>
</dbReference>
<organism evidence="3">
    <name type="scientific">Chaetomium thermophilum (strain DSM 1495 / CBS 144.50 / IMI 039719)</name>
    <name type="common">Thermochaetoides thermophila</name>
    <dbReference type="NCBI Taxonomy" id="759272"/>
    <lineage>
        <taxon>Eukaryota</taxon>
        <taxon>Fungi</taxon>
        <taxon>Dikarya</taxon>
        <taxon>Ascomycota</taxon>
        <taxon>Pezizomycotina</taxon>
        <taxon>Sordariomycetes</taxon>
        <taxon>Sordariomycetidae</taxon>
        <taxon>Sordariales</taxon>
        <taxon>Chaetomiaceae</taxon>
        <taxon>Thermochaetoides</taxon>
    </lineage>
</organism>
<dbReference type="SMART" id="SM00220">
    <property type="entry name" value="S_TKc"/>
    <property type="match status" value="1"/>
</dbReference>
<proteinExistence type="predicted"/>
<gene>
    <name evidence="2" type="ORF">CTHT_0069720</name>
</gene>
<dbReference type="GeneID" id="18261010"/>
<protein>
    <recommendedName>
        <fullName evidence="1">Protein kinase domain-containing protein</fullName>
    </recommendedName>
</protein>
<dbReference type="GO" id="GO:0005524">
    <property type="term" value="F:ATP binding"/>
    <property type="evidence" value="ECO:0007669"/>
    <property type="project" value="InterPro"/>
</dbReference>
<dbReference type="PROSITE" id="PS50011">
    <property type="entry name" value="PROTEIN_KINASE_DOM"/>
    <property type="match status" value="1"/>
</dbReference>
<dbReference type="STRING" id="759272.G0SHE3"/>
<dbReference type="HOGENOM" id="CLU_860531_0_0_1"/>
<evidence type="ECO:0000313" key="2">
    <source>
        <dbReference type="EMBL" id="EGS17632.1"/>
    </source>
</evidence>
<dbReference type="RefSeq" id="XP_006697250.1">
    <property type="nucleotide sequence ID" value="XM_006697187.1"/>
</dbReference>
<dbReference type="GO" id="GO:0004674">
    <property type="term" value="F:protein serine/threonine kinase activity"/>
    <property type="evidence" value="ECO:0007669"/>
    <property type="project" value="TreeGrafter"/>
</dbReference>
<sequence length="323" mass="36970">MLEDGDTITIGPYPDLVFVYHQLENVPTSLPLTASQRKEAELFRDRYIITDRTPNILPIKAAFETNQSIYIISELAAGGDLYSLILRYKQLEERGIRTIVRQVLRGVAYIHSKGVAHRDIKPENVLLGITPRVPYRVMLSDFGDSAVTGPRRMKSNVGTSFYRPPECHTPGLDHDLSVDIWAVGMLTLQLFLGYEEFPGGDSVVFTSQEDIDNYLNMIFVALTDEDRISEAAKHFIRKCLAYNREKRPTARDAFYHDWLQQPKEERKRLKQLEADNILSWKPQKVKFPIIEDLTAQSTWQGNKDAHVLRSSAMWPSTTLHFSS</sequence>
<evidence type="ECO:0000259" key="1">
    <source>
        <dbReference type="PROSITE" id="PS50011"/>
    </source>
</evidence>
<dbReference type="InterPro" id="IPR008271">
    <property type="entry name" value="Ser/Thr_kinase_AS"/>
</dbReference>
<dbReference type="AlphaFoldDB" id="G0SHE3"/>
<dbReference type="KEGG" id="cthr:CTHT_0069720"/>
<dbReference type="InterPro" id="IPR000719">
    <property type="entry name" value="Prot_kinase_dom"/>
</dbReference>
<dbReference type="Proteomes" id="UP000008066">
    <property type="component" value="Unassembled WGS sequence"/>
</dbReference>
<dbReference type="GO" id="GO:0005737">
    <property type="term" value="C:cytoplasm"/>
    <property type="evidence" value="ECO:0007669"/>
    <property type="project" value="TreeGrafter"/>
</dbReference>
<dbReference type="SUPFAM" id="SSF56112">
    <property type="entry name" value="Protein kinase-like (PK-like)"/>
    <property type="match status" value="1"/>
</dbReference>
<keyword evidence="3" id="KW-1185">Reference proteome</keyword>
<dbReference type="PANTHER" id="PTHR44167">
    <property type="entry name" value="OVARIAN-SPECIFIC SERINE/THREONINE-PROTEIN KINASE LOK-RELATED"/>
    <property type="match status" value="1"/>
</dbReference>
<dbReference type="Gene3D" id="1.10.510.10">
    <property type="entry name" value="Transferase(Phosphotransferase) domain 1"/>
    <property type="match status" value="1"/>
</dbReference>
<dbReference type="PROSITE" id="PS00108">
    <property type="entry name" value="PROTEIN_KINASE_ST"/>
    <property type="match status" value="1"/>
</dbReference>
<reference evidence="2 3" key="1">
    <citation type="journal article" date="2011" name="Cell">
        <title>Insight into structure and assembly of the nuclear pore complex by utilizing the genome of a eukaryotic thermophile.</title>
        <authorList>
            <person name="Amlacher S."/>
            <person name="Sarges P."/>
            <person name="Flemming D."/>
            <person name="van Noort V."/>
            <person name="Kunze R."/>
            <person name="Devos D.P."/>
            <person name="Arumugam M."/>
            <person name="Bork P."/>
            <person name="Hurt E."/>
        </authorList>
    </citation>
    <scope>NUCLEOTIDE SEQUENCE [LARGE SCALE GENOMIC DNA]</scope>
    <source>
        <strain evidence="3">DSM 1495 / CBS 144.50 / IMI 039719</strain>
    </source>
</reference>
<dbReference type="Pfam" id="PF00069">
    <property type="entry name" value="Pkinase"/>
    <property type="match status" value="1"/>
</dbReference>
<dbReference type="Gene3D" id="3.30.200.20">
    <property type="entry name" value="Phosphorylase Kinase, domain 1"/>
    <property type="match status" value="1"/>
</dbReference>
<dbReference type="PANTHER" id="PTHR44167:SF29">
    <property type="entry name" value="SERINE_THREONINE PROTEIN KINASE-43"/>
    <property type="match status" value="1"/>
</dbReference>
<dbReference type="GO" id="GO:0051598">
    <property type="term" value="P:meiotic recombination checkpoint signaling"/>
    <property type="evidence" value="ECO:0007669"/>
    <property type="project" value="TreeGrafter"/>
</dbReference>
<dbReference type="OMA" id="MCESEED"/>
<name>G0SHE3_CHATD</name>
<accession>G0SHE3</accession>
<dbReference type="eggNOG" id="KOG0032">
    <property type="taxonomic scope" value="Eukaryota"/>
</dbReference>
<feature type="domain" description="Protein kinase" evidence="1">
    <location>
        <begin position="2"/>
        <end position="259"/>
    </location>
</feature>
<dbReference type="GO" id="GO:0005634">
    <property type="term" value="C:nucleus"/>
    <property type="evidence" value="ECO:0007669"/>
    <property type="project" value="TreeGrafter"/>
</dbReference>
<evidence type="ECO:0000313" key="3">
    <source>
        <dbReference type="Proteomes" id="UP000008066"/>
    </source>
</evidence>
<dbReference type="OrthoDB" id="74764at2759"/>